<keyword evidence="1" id="KW-0812">Transmembrane</keyword>
<protein>
    <submittedName>
        <fullName evidence="2">Uncharacterized protein</fullName>
    </submittedName>
</protein>
<comment type="caution">
    <text evidence="2">The sequence shown here is derived from an EMBL/GenBank/DDBJ whole genome shotgun (WGS) entry which is preliminary data.</text>
</comment>
<dbReference type="EMBL" id="JBBPDW010000008">
    <property type="protein sequence ID" value="KAK7550107.1"/>
    <property type="molecule type" value="Genomic_DNA"/>
</dbReference>
<keyword evidence="1" id="KW-1133">Transmembrane helix</keyword>
<sequence>MAFRPSPIRAFLRSARNLLPKEAHPVGRYPTTGPSHPVSWGFYRTKFTRTATWYVPIAAAILGWPVPVGYVLNKGVMGALSIFISKTEKMEGMDS</sequence>
<proteinExistence type="predicted"/>
<dbReference type="Proteomes" id="UP001365128">
    <property type="component" value="Unassembled WGS sequence"/>
</dbReference>
<evidence type="ECO:0000313" key="2">
    <source>
        <dbReference type="EMBL" id="KAK7550107.1"/>
    </source>
</evidence>
<gene>
    <name evidence="2" type="ORF">IWX46DRAFT_639225</name>
</gene>
<evidence type="ECO:0000256" key="1">
    <source>
        <dbReference type="SAM" id="Phobius"/>
    </source>
</evidence>
<name>A0ABR1MI59_9PEZI</name>
<keyword evidence="3" id="KW-1185">Reference proteome</keyword>
<reference evidence="2 3" key="1">
    <citation type="submission" date="2024-04" db="EMBL/GenBank/DDBJ databases">
        <title>Phyllosticta paracitricarpa is synonymous to the EU quarantine fungus P. citricarpa based on phylogenomic analyses.</title>
        <authorList>
            <consortium name="Lawrence Berkeley National Laboratory"/>
            <person name="Van Ingen-Buijs V.A."/>
            <person name="Van Westerhoven A.C."/>
            <person name="Haridas S."/>
            <person name="Skiadas P."/>
            <person name="Martin F."/>
            <person name="Groenewald J.Z."/>
            <person name="Crous P.W."/>
            <person name="Seidl M.F."/>
        </authorList>
    </citation>
    <scope>NUCLEOTIDE SEQUENCE [LARGE SCALE GENOMIC DNA]</scope>
    <source>
        <strain evidence="2 3">CBS 122670</strain>
    </source>
</reference>
<accession>A0ABR1MI59</accession>
<evidence type="ECO:0000313" key="3">
    <source>
        <dbReference type="Proteomes" id="UP001365128"/>
    </source>
</evidence>
<feature type="transmembrane region" description="Helical" evidence="1">
    <location>
        <begin position="53"/>
        <end position="72"/>
    </location>
</feature>
<keyword evidence="1" id="KW-0472">Membrane</keyword>
<organism evidence="2 3">
    <name type="scientific">Phyllosticta citricarpa</name>
    <dbReference type="NCBI Taxonomy" id="55181"/>
    <lineage>
        <taxon>Eukaryota</taxon>
        <taxon>Fungi</taxon>
        <taxon>Dikarya</taxon>
        <taxon>Ascomycota</taxon>
        <taxon>Pezizomycotina</taxon>
        <taxon>Dothideomycetes</taxon>
        <taxon>Dothideomycetes incertae sedis</taxon>
        <taxon>Botryosphaeriales</taxon>
        <taxon>Phyllostictaceae</taxon>
        <taxon>Phyllosticta</taxon>
    </lineage>
</organism>